<keyword evidence="1" id="KW-0472">Membrane</keyword>
<feature type="transmembrane region" description="Helical" evidence="1">
    <location>
        <begin position="214"/>
        <end position="236"/>
    </location>
</feature>
<protein>
    <submittedName>
        <fullName evidence="2">Uncharacterized protein</fullName>
    </submittedName>
</protein>
<organism evidence="2 3">
    <name type="scientific">Candidatus Daviesbacteria bacterium RIFCSPLOWO2_02_FULL_36_7</name>
    <dbReference type="NCBI Taxonomy" id="1797792"/>
    <lineage>
        <taxon>Bacteria</taxon>
        <taxon>Candidatus Daviesiibacteriota</taxon>
    </lineage>
</organism>
<evidence type="ECO:0000313" key="2">
    <source>
        <dbReference type="EMBL" id="OGE64427.1"/>
    </source>
</evidence>
<reference evidence="2 3" key="1">
    <citation type="journal article" date="2016" name="Nat. Commun.">
        <title>Thousands of microbial genomes shed light on interconnected biogeochemical processes in an aquifer system.</title>
        <authorList>
            <person name="Anantharaman K."/>
            <person name="Brown C.T."/>
            <person name="Hug L.A."/>
            <person name="Sharon I."/>
            <person name="Castelle C.J."/>
            <person name="Probst A.J."/>
            <person name="Thomas B.C."/>
            <person name="Singh A."/>
            <person name="Wilkins M.J."/>
            <person name="Karaoz U."/>
            <person name="Brodie E.L."/>
            <person name="Williams K.H."/>
            <person name="Hubbard S.S."/>
            <person name="Banfield J.F."/>
        </authorList>
    </citation>
    <scope>NUCLEOTIDE SEQUENCE [LARGE SCALE GENOMIC DNA]</scope>
</reference>
<evidence type="ECO:0000256" key="1">
    <source>
        <dbReference type="SAM" id="Phobius"/>
    </source>
</evidence>
<evidence type="ECO:0000313" key="3">
    <source>
        <dbReference type="Proteomes" id="UP000178859"/>
    </source>
</evidence>
<comment type="caution">
    <text evidence="2">The sequence shown here is derived from an EMBL/GenBank/DDBJ whole genome shotgun (WGS) entry which is preliminary data.</text>
</comment>
<keyword evidence="1" id="KW-1133">Transmembrane helix</keyword>
<dbReference type="AlphaFoldDB" id="A0A1F5MGD7"/>
<keyword evidence="1" id="KW-0812">Transmembrane</keyword>
<name>A0A1F5MGD7_9BACT</name>
<dbReference type="Proteomes" id="UP000178859">
    <property type="component" value="Unassembled WGS sequence"/>
</dbReference>
<sequence length="259" mass="28863">MSAELGRNPSKRDLKITREIINGYSTPTEGSDLGYDIEAQGEAFFLVDEAARRIVQDRRYSSRKLRTAINTFSSLLTDAGRSVDTNPIVVDMQQQLAFARIREQSSLIHRLRRAFTHPATPTPVFIRDIPKQPVAITRRAFLQSFATVVAGTVATTATVKISEPASQPLKDILDDIDQQVRQVYPNRNEDNYKQYDNLSTQVTRQNALRALPSFSVALLSGMAVYAIPLAALLNLARIWDKTESDKKLAPQSSPKLSTS</sequence>
<gene>
    <name evidence="2" type="ORF">A3I48_00445</name>
</gene>
<proteinExistence type="predicted"/>
<dbReference type="EMBL" id="MFDT01000063">
    <property type="protein sequence ID" value="OGE64427.1"/>
    <property type="molecule type" value="Genomic_DNA"/>
</dbReference>
<accession>A0A1F5MGD7</accession>